<proteinExistence type="predicted"/>
<dbReference type="EMBL" id="MDEN01000065">
    <property type="protein sequence ID" value="OCX17425.1"/>
    <property type="molecule type" value="Genomic_DNA"/>
</dbReference>
<organism evidence="1 2">
    <name type="scientific">Pseudomonas graminis</name>
    <dbReference type="NCBI Taxonomy" id="158627"/>
    <lineage>
        <taxon>Bacteria</taxon>
        <taxon>Pseudomonadati</taxon>
        <taxon>Pseudomonadota</taxon>
        <taxon>Gammaproteobacteria</taxon>
        <taxon>Pseudomonadales</taxon>
        <taxon>Pseudomonadaceae</taxon>
        <taxon>Pseudomonas</taxon>
    </lineage>
</organism>
<evidence type="ECO:0000313" key="1">
    <source>
        <dbReference type="EMBL" id="OCX17425.1"/>
    </source>
</evidence>
<evidence type="ECO:0000313" key="2">
    <source>
        <dbReference type="Proteomes" id="UP000095143"/>
    </source>
</evidence>
<reference evidence="1 2" key="1">
    <citation type="submission" date="2016-08" db="EMBL/GenBank/DDBJ databases">
        <title>Whole genome sequence of Pseudomonas graminis strain UASWS1507, a potential biological control agent for agriculture.</title>
        <authorList>
            <person name="Crovadore J."/>
            <person name="Calmin G."/>
            <person name="Chablais R."/>
            <person name="Cochard B."/>
            <person name="Lefort F."/>
        </authorList>
    </citation>
    <scope>NUCLEOTIDE SEQUENCE [LARGE SCALE GENOMIC DNA]</scope>
    <source>
        <strain evidence="1 2">UASWS1507</strain>
    </source>
</reference>
<dbReference type="OrthoDB" id="7020255at2"/>
<dbReference type="RefSeq" id="WP_065990755.1">
    <property type="nucleotide sequence ID" value="NZ_MDEN01000065.1"/>
</dbReference>
<dbReference type="Proteomes" id="UP000095143">
    <property type="component" value="Unassembled WGS sequence"/>
</dbReference>
<protein>
    <submittedName>
        <fullName evidence="1">Uncharacterized protein</fullName>
    </submittedName>
</protein>
<name>A0A1C2DS20_9PSED</name>
<comment type="caution">
    <text evidence="1">The sequence shown here is derived from an EMBL/GenBank/DDBJ whole genome shotgun (WGS) entry which is preliminary data.</text>
</comment>
<sequence>MIISLTLPPELEVWAQKQTDAAATILALLQAHVASTDTPTDRAAAVLKENVLKVPENMEFEIPQLIGPEVWQTLDRSSRVTFGKQVKREAAEFGLEFVRTTVSRHAVYKKRVVVG</sequence>
<accession>A0A1C2DS20</accession>
<gene>
    <name evidence="1" type="ORF">BBI10_18125</name>
</gene>
<dbReference type="AlphaFoldDB" id="A0A1C2DS20"/>